<proteinExistence type="predicted"/>
<reference evidence="4" key="1">
    <citation type="submission" date="2024-02" db="UniProtKB">
        <authorList>
            <consortium name="WormBaseParasite"/>
        </authorList>
    </citation>
    <scope>IDENTIFICATION</scope>
</reference>
<accession>A0AAF3FQE8</accession>
<name>A0AAF3FQE8_9BILA</name>
<evidence type="ECO:0000313" key="3">
    <source>
        <dbReference type="Proteomes" id="UP000887575"/>
    </source>
</evidence>
<feature type="signal peptide" evidence="2">
    <location>
        <begin position="1"/>
        <end position="18"/>
    </location>
</feature>
<feature type="compositionally biased region" description="Basic residues" evidence="1">
    <location>
        <begin position="49"/>
        <end position="88"/>
    </location>
</feature>
<feature type="chain" id="PRO_5041931646" evidence="2">
    <location>
        <begin position="19"/>
        <end position="88"/>
    </location>
</feature>
<keyword evidence="3" id="KW-1185">Reference proteome</keyword>
<evidence type="ECO:0000313" key="4">
    <source>
        <dbReference type="WBParaSite" id="MBELARI_LOCUS897"/>
    </source>
</evidence>
<protein>
    <submittedName>
        <fullName evidence="4">Uncharacterized protein</fullName>
    </submittedName>
</protein>
<sequence>MKTIILFILFLFVSKIGAYSSKDFEEDSLVRTKRQGAGRNAGRMLREFWHKRKQNKRTQGKGLGRKGRGLPRPKSPRVPKFPTPHHWK</sequence>
<dbReference type="AlphaFoldDB" id="A0AAF3FQE8"/>
<organism evidence="3 4">
    <name type="scientific">Mesorhabditis belari</name>
    <dbReference type="NCBI Taxonomy" id="2138241"/>
    <lineage>
        <taxon>Eukaryota</taxon>
        <taxon>Metazoa</taxon>
        <taxon>Ecdysozoa</taxon>
        <taxon>Nematoda</taxon>
        <taxon>Chromadorea</taxon>
        <taxon>Rhabditida</taxon>
        <taxon>Rhabditina</taxon>
        <taxon>Rhabditomorpha</taxon>
        <taxon>Rhabditoidea</taxon>
        <taxon>Rhabditidae</taxon>
        <taxon>Mesorhabditinae</taxon>
        <taxon>Mesorhabditis</taxon>
    </lineage>
</organism>
<dbReference type="Proteomes" id="UP000887575">
    <property type="component" value="Unassembled WGS sequence"/>
</dbReference>
<feature type="region of interest" description="Disordered" evidence="1">
    <location>
        <begin position="32"/>
        <end position="88"/>
    </location>
</feature>
<keyword evidence="2" id="KW-0732">Signal</keyword>
<evidence type="ECO:0000256" key="2">
    <source>
        <dbReference type="SAM" id="SignalP"/>
    </source>
</evidence>
<dbReference type="WBParaSite" id="MBELARI_LOCUS897">
    <property type="protein sequence ID" value="MBELARI_LOCUS897"/>
    <property type="gene ID" value="MBELARI_LOCUS897"/>
</dbReference>
<evidence type="ECO:0000256" key="1">
    <source>
        <dbReference type="SAM" id="MobiDB-lite"/>
    </source>
</evidence>